<protein>
    <submittedName>
        <fullName evidence="2">Uncharacterized protein</fullName>
    </submittedName>
</protein>
<gene>
    <name evidence="2" type="ORF">Ate02nite_36040</name>
</gene>
<name>A0A919NLA3_9ACTN</name>
<comment type="caution">
    <text evidence="2">The sequence shown here is derived from an EMBL/GenBank/DDBJ whole genome shotgun (WGS) entry which is preliminary data.</text>
</comment>
<proteinExistence type="predicted"/>
<feature type="region of interest" description="Disordered" evidence="1">
    <location>
        <begin position="129"/>
        <end position="159"/>
    </location>
</feature>
<accession>A0A919NLA3</accession>
<reference evidence="2" key="1">
    <citation type="submission" date="2021-01" db="EMBL/GenBank/DDBJ databases">
        <title>Whole genome shotgun sequence of Actinoplanes tereljensis NBRC 105297.</title>
        <authorList>
            <person name="Komaki H."/>
            <person name="Tamura T."/>
        </authorList>
    </citation>
    <scope>NUCLEOTIDE SEQUENCE</scope>
    <source>
        <strain evidence="2">NBRC 105297</strain>
    </source>
</reference>
<sequence length="159" mass="16240">MVPVLLTSASPCTAPSTLAFNSGRILAACQAPNHGLALSATDLSVTGTFGSNDQPPVGIAGSAEGSTVAVATTTNYAPTVWVDAAYGSALRNHPLPAGETIDFRGVAVSGDGTTAYAVSHLSHAYTVHLRPGPGRRDRGGLPQVHRRTAGSGPKELRLR</sequence>
<evidence type="ECO:0000313" key="3">
    <source>
        <dbReference type="Proteomes" id="UP000623608"/>
    </source>
</evidence>
<evidence type="ECO:0000313" key="2">
    <source>
        <dbReference type="EMBL" id="GIF20874.1"/>
    </source>
</evidence>
<dbReference type="AlphaFoldDB" id="A0A919NLA3"/>
<dbReference type="Gene3D" id="2.130.10.10">
    <property type="entry name" value="YVTN repeat-like/Quinoprotein amine dehydrogenase"/>
    <property type="match status" value="1"/>
</dbReference>
<dbReference type="InterPro" id="IPR015943">
    <property type="entry name" value="WD40/YVTN_repeat-like_dom_sf"/>
</dbReference>
<dbReference type="InterPro" id="IPR011044">
    <property type="entry name" value="Quino_amine_DH_bsu"/>
</dbReference>
<dbReference type="RefSeq" id="WP_203806952.1">
    <property type="nucleotide sequence ID" value="NZ_BOMY01000023.1"/>
</dbReference>
<keyword evidence="3" id="KW-1185">Reference proteome</keyword>
<dbReference type="SUPFAM" id="SSF50969">
    <property type="entry name" value="YVTN repeat-like/Quinoprotein amine dehydrogenase"/>
    <property type="match status" value="1"/>
</dbReference>
<dbReference type="Proteomes" id="UP000623608">
    <property type="component" value="Unassembled WGS sequence"/>
</dbReference>
<organism evidence="2 3">
    <name type="scientific">Paractinoplanes tereljensis</name>
    <dbReference type="NCBI Taxonomy" id="571912"/>
    <lineage>
        <taxon>Bacteria</taxon>
        <taxon>Bacillati</taxon>
        <taxon>Actinomycetota</taxon>
        <taxon>Actinomycetes</taxon>
        <taxon>Micromonosporales</taxon>
        <taxon>Micromonosporaceae</taxon>
        <taxon>Paractinoplanes</taxon>
    </lineage>
</organism>
<dbReference type="EMBL" id="BOMY01000023">
    <property type="protein sequence ID" value="GIF20874.1"/>
    <property type="molecule type" value="Genomic_DNA"/>
</dbReference>
<evidence type="ECO:0000256" key="1">
    <source>
        <dbReference type="SAM" id="MobiDB-lite"/>
    </source>
</evidence>